<keyword evidence="1" id="KW-0732">Signal</keyword>
<reference evidence="2" key="1">
    <citation type="journal article" date="2020" name="Stud. Mycol.">
        <title>101 Dothideomycetes genomes: a test case for predicting lifestyles and emergence of pathogens.</title>
        <authorList>
            <person name="Haridas S."/>
            <person name="Albert R."/>
            <person name="Binder M."/>
            <person name="Bloem J."/>
            <person name="Labutti K."/>
            <person name="Salamov A."/>
            <person name="Andreopoulos B."/>
            <person name="Baker S."/>
            <person name="Barry K."/>
            <person name="Bills G."/>
            <person name="Bluhm B."/>
            <person name="Cannon C."/>
            <person name="Castanera R."/>
            <person name="Culley D."/>
            <person name="Daum C."/>
            <person name="Ezra D."/>
            <person name="Gonzalez J."/>
            <person name="Henrissat B."/>
            <person name="Kuo A."/>
            <person name="Liang C."/>
            <person name="Lipzen A."/>
            <person name="Lutzoni F."/>
            <person name="Magnuson J."/>
            <person name="Mondo S."/>
            <person name="Nolan M."/>
            <person name="Ohm R."/>
            <person name="Pangilinan J."/>
            <person name="Park H.-J."/>
            <person name="Ramirez L."/>
            <person name="Alfaro M."/>
            <person name="Sun H."/>
            <person name="Tritt A."/>
            <person name="Yoshinaga Y."/>
            <person name="Zwiers L.-H."/>
            <person name="Turgeon B."/>
            <person name="Goodwin S."/>
            <person name="Spatafora J."/>
            <person name="Crous P."/>
            <person name="Grigoriev I."/>
        </authorList>
    </citation>
    <scope>NUCLEOTIDE SEQUENCE</scope>
    <source>
        <strain evidence="2">CBS 115976</strain>
    </source>
</reference>
<feature type="signal peptide" evidence="1">
    <location>
        <begin position="1"/>
        <end position="27"/>
    </location>
</feature>
<organism evidence="2 3">
    <name type="scientific">Microthyrium microscopicum</name>
    <dbReference type="NCBI Taxonomy" id="703497"/>
    <lineage>
        <taxon>Eukaryota</taxon>
        <taxon>Fungi</taxon>
        <taxon>Dikarya</taxon>
        <taxon>Ascomycota</taxon>
        <taxon>Pezizomycotina</taxon>
        <taxon>Dothideomycetes</taxon>
        <taxon>Dothideomycetes incertae sedis</taxon>
        <taxon>Microthyriales</taxon>
        <taxon>Microthyriaceae</taxon>
        <taxon>Microthyrium</taxon>
    </lineage>
</organism>
<proteinExistence type="predicted"/>
<evidence type="ECO:0000256" key="1">
    <source>
        <dbReference type="SAM" id="SignalP"/>
    </source>
</evidence>
<evidence type="ECO:0000313" key="3">
    <source>
        <dbReference type="Proteomes" id="UP000799302"/>
    </source>
</evidence>
<name>A0A6A6USG6_9PEZI</name>
<gene>
    <name evidence="2" type="ORF">BT63DRAFT_419990</name>
</gene>
<protein>
    <recommendedName>
        <fullName evidence="4">Secreted protein</fullName>
    </recommendedName>
</protein>
<dbReference type="Proteomes" id="UP000799302">
    <property type="component" value="Unassembled WGS sequence"/>
</dbReference>
<sequence>MRSPTLPLVTSTRLFSLLFLRIGLASGQTVKAKCLSWIRSPETATPVLTTLDSKYRRDRHPLLLFLVLQHELHFLQVS</sequence>
<keyword evidence="3" id="KW-1185">Reference proteome</keyword>
<dbReference type="AlphaFoldDB" id="A0A6A6USG6"/>
<evidence type="ECO:0008006" key="4">
    <source>
        <dbReference type="Google" id="ProtNLM"/>
    </source>
</evidence>
<dbReference type="EMBL" id="MU004230">
    <property type="protein sequence ID" value="KAF2674706.1"/>
    <property type="molecule type" value="Genomic_DNA"/>
</dbReference>
<feature type="chain" id="PRO_5025620156" description="Secreted protein" evidence="1">
    <location>
        <begin position="28"/>
        <end position="78"/>
    </location>
</feature>
<accession>A0A6A6USG6</accession>
<evidence type="ECO:0000313" key="2">
    <source>
        <dbReference type="EMBL" id="KAF2674706.1"/>
    </source>
</evidence>